<feature type="compositionally biased region" description="Basic and acidic residues" evidence="1">
    <location>
        <begin position="240"/>
        <end position="260"/>
    </location>
</feature>
<keyword evidence="3" id="KW-1185">Reference proteome</keyword>
<comment type="caution">
    <text evidence="2">The sequence shown here is derived from an EMBL/GenBank/DDBJ whole genome shotgun (WGS) entry which is preliminary data.</text>
</comment>
<feature type="region of interest" description="Disordered" evidence="1">
    <location>
        <begin position="240"/>
        <end position="275"/>
    </location>
</feature>
<evidence type="ECO:0000313" key="3">
    <source>
        <dbReference type="Proteomes" id="UP001620626"/>
    </source>
</evidence>
<evidence type="ECO:0000313" key="2">
    <source>
        <dbReference type="EMBL" id="KAL3104488.1"/>
    </source>
</evidence>
<name>A0ABD2KNN1_9BILA</name>
<feature type="compositionally biased region" description="Basic and acidic residues" evidence="1">
    <location>
        <begin position="118"/>
        <end position="192"/>
    </location>
</feature>
<protein>
    <submittedName>
        <fullName evidence="2">Uncharacterized protein</fullName>
    </submittedName>
</protein>
<reference evidence="2 3" key="1">
    <citation type="submission" date="2024-10" db="EMBL/GenBank/DDBJ databases">
        <authorList>
            <person name="Kim D."/>
        </authorList>
    </citation>
    <scope>NUCLEOTIDE SEQUENCE [LARGE SCALE GENOMIC DNA]</scope>
    <source>
        <strain evidence="2">BH-2024</strain>
    </source>
</reference>
<feature type="compositionally biased region" description="Basic and acidic residues" evidence="1">
    <location>
        <begin position="57"/>
        <end position="76"/>
    </location>
</feature>
<evidence type="ECO:0000256" key="1">
    <source>
        <dbReference type="SAM" id="MobiDB-lite"/>
    </source>
</evidence>
<dbReference type="Proteomes" id="UP001620626">
    <property type="component" value="Unassembled WGS sequence"/>
</dbReference>
<accession>A0ABD2KNN1</accession>
<sequence>MDEKVKKREEEKKAEEKAKKDKEEVKAAFKKIGMSTEVGGKEDENKPKKKKLKNKKGKDTENGNLEAEKLNDEHKMDDVLLGDKLGMNIYQQSKKKKQNMWQKRRKMLKKRRRKKHEKKAEAKKDAEKAKREAKVKKDTEENVKRDAKEKKDAEERAKREEAEKEAAAETKRDAEATAKIHSEKEEKGKREGNVSINVEGAKKIMETISEKWTPKIVGSIFDPRGEGLGDDWTIKKCQENRGKKDRLRDEKSEERTKACKEWTQPKNQWESGGTAQGRKRFFENTLKSAVISANETRAIPPEGMGWKRHVQCFKTEPPGPGFKRRYHDVSPIRRMYSTGQGTSAASGTEEKIVKIRIATGRRLIGRNGGRIVPI</sequence>
<dbReference type="EMBL" id="JBICBT010000710">
    <property type="protein sequence ID" value="KAL3104488.1"/>
    <property type="molecule type" value="Genomic_DNA"/>
</dbReference>
<organism evidence="2 3">
    <name type="scientific">Heterodera trifolii</name>
    <dbReference type="NCBI Taxonomy" id="157864"/>
    <lineage>
        <taxon>Eukaryota</taxon>
        <taxon>Metazoa</taxon>
        <taxon>Ecdysozoa</taxon>
        <taxon>Nematoda</taxon>
        <taxon>Chromadorea</taxon>
        <taxon>Rhabditida</taxon>
        <taxon>Tylenchina</taxon>
        <taxon>Tylenchomorpha</taxon>
        <taxon>Tylenchoidea</taxon>
        <taxon>Heteroderidae</taxon>
        <taxon>Heteroderinae</taxon>
        <taxon>Heterodera</taxon>
    </lineage>
</organism>
<feature type="region of interest" description="Disordered" evidence="1">
    <location>
        <begin position="88"/>
        <end position="193"/>
    </location>
</feature>
<feature type="compositionally biased region" description="Basic residues" evidence="1">
    <location>
        <begin position="93"/>
        <end position="117"/>
    </location>
</feature>
<feature type="compositionally biased region" description="Polar residues" evidence="1">
    <location>
        <begin position="264"/>
        <end position="273"/>
    </location>
</feature>
<proteinExistence type="predicted"/>
<feature type="compositionally biased region" description="Basic and acidic residues" evidence="1">
    <location>
        <begin position="1"/>
        <end position="27"/>
    </location>
</feature>
<feature type="compositionally biased region" description="Basic residues" evidence="1">
    <location>
        <begin position="47"/>
        <end position="56"/>
    </location>
</feature>
<gene>
    <name evidence="2" type="ORF">niasHT_027198</name>
</gene>
<dbReference type="AlphaFoldDB" id="A0ABD2KNN1"/>
<feature type="region of interest" description="Disordered" evidence="1">
    <location>
        <begin position="1"/>
        <end position="76"/>
    </location>
</feature>